<keyword evidence="1 2" id="KW-0732">Signal</keyword>
<dbReference type="GO" id="GO:0016787">
    <property type="term" value="F:hydrolase activity"/>
    <property type="evidence" value="ECO:0007669"/>
    <property type="project" value="UniProtKB-KW"/>
</dbReference>
<keyword evidence="4" id="KW-1185">Reference proteome</keyword>
<keyword evidence="3" id="KW-0378">Hydrolase</keyword>
<protein>
    <submittedName>
        <fullName evidence="3">Hydrolase</fullName>
    </submittedName>
</protein>
<dbReference type="InterPro" id="IPR036412">
    <property type="entry name" value="HAD-like_sf"/>
</dbReference>
<dbReference type="InterPro" id="IPR005519">
    <property type="entry name" value="Acid_phosphat_B-like"/>
</dbReference>
<evidence type="ECO:0000256" key="2">
    <source>
        <dbReference type="SAM" id="SignalP"/>
    </source>
</evidence>
<dbReference type="AlphaFoldDB" id="A0A6G9H208"/>
<dbReference type="EMBL" id="CP050177">
    <property type="protein sequence ID" value="QIQ04356.1"/>
    <property type="molecule type" value="Genomic_DNA"/>
</dbReference>
<dbReference type="KEGG" id="slia:HA039_20445"/>
<gene>
    <name evidence="3" type="ORF">HA039_20445</name>
</gene>
<evidence type="ECO:0000313" key="4">
    <source>
        <dbReference type="Proteomes" id="UP000501179"/>
    </source>
</evidence>
<accession>A0A6G9H208</accession>
<dbReference type="InterPro" id="IPR023214">
    <property type="entry name" value="HAD_sf"/>
</dbReference>
<feature type="signal peptide" evidence="2">
    <location>
        <begin position="1"/>
        <end position="30"/>
    </location>
</feature>
<dbReference type="SUPFAM" id="SSF56784">
    <property type="entry name" value="HAD-like"/>
    <property type="match status" value="1"/>
</dbReference>
<sequence length="215" mass="22525">MATPLRINRLGAAVATAALVALAGTTTAQAAPSTPPPAPTTASASAATSAAAAVDYATWQADVRKVTDEARPYLEQRIADGSGQKKAIVLDIDNTSLETYFSPFPPSPAVAPTLDLARYADAHGVAVFFITARPDFIGWVTKPNLTSVGYPVTGLYERSIGDLFGDAGTYKASKRADIERRGYTIIANIGNNTSDFVGGHAEKTFKLPDYDGALS</sequence>
<dbReference type="PANTHER" id="PTHR31284:SF10">
    <property type="entry name" value="ACID PHOSPHATASE-LIKE PROTEIN"/>
    <property type="match status" value="1"/>
</dbReference>
<evidence type="ECO:0000313" key="3">
    <source>
        <dbReference type="EMBL" id="QIQ04356.1"/>
    </source>
</evidence>
<proteinExistence type="predicted"/>
<reference evidence="3 4" key="1">
    <citation type="submission" date="2020-03" db="EMBL/GenBank/DDBJ databases">
        <title>A novel species.</title>
        <authorList>
            <person name="Gao J."/>
        </authorList>
    </citation>
    <scope>NUCLEOTIDE SEQUENCE [LARGE SCALE GENOMIC DNA]</scope>
    <source>
        <strain evidence="3 4">QMT-12</strain>
    </source>
</reference>
<dbReference type="Pfam" id="PF03767">
    <property type="entry name" value="Acid_phosphat_B"/>
    <property type="match status" value="2"/>
</dbReference>
<name>A0A6G9H208_9ACTN</name>
<dbReference type="Gene3D" id="3.40.50.1000">
    <property type="entry name" value="HAD superfamily/HAD-like"/>
    <property type="match status" value="2"/>
</dbReference>
<dbReference type="RefSeq" id="WP_167032030.1">
    <property type="nucleotide sequence ID" value="NZ_CP050177.1"/>
</dbReference>
<dbReference type="PANTHER" id="PTHR31284">
    <property type="entry name" value="ACID PHOSPHATASE-LIKE PROTEIN"/>
    <property type="match status" value="1"/>
</dbReference>
<feature type="chain" id="PRO_5026237526" evidence="2">
    <location>
        <begin position="31"/>
        <end position="215"/>
    </location>
</feature>
<evidence type="ECO:0000256" key="1">
    <source>
        <dbReference type="ARBA" id="ARBA00022729"/>
    </source>
</evidence>
<dbReference type="Proteomes" id="UP000501179">
    <property type="component" value="Chromosome"/>
</dbReference>
<organism evidence="3 4">
    <name type="scientific">Streptomyces liangshanensis</name>
    <dbReference type="NCBI Taxonomy" id="2717324"/>
    <lineage>
        <taxon>Bacteria</taxon>
        <taxon>Bacillati</taxon>
        <taxon>Actinomycetota</taxon>
        <taxon>Actinomycetes</taxon>
        <taxon>Kitasatosporales</taxon>
        <taxon>Streptomycetaceae</taxon>
        <taxon>Streptomyces</taxon>
    </lineage>
</organism>